<dbReference type="Proteomes" id="UP000694402">
    <property type="component" value="Unassembled WGS sequence"/>
</dbReference>
<dbReference type="Ensembl" id="ENSOTST00005173510.1">
    <property type="protein sequence ID" value="ENSOTSP00005144510.1"/>
    <property type="gene ID" value="ENSOTSG00005049714.1"/>
</dbReference>
<dbReference type="RefSeq" id="XP_042180706.1">
    <property type="nucleotide sequence ID" value="XM_042324772.1"/>
</dbReference>
<keyword evidence="8 12" id="KW-0156">Chromatin regulator</keyword>
<keyword evidence="7" id="KW-0862">Zinc</keyword>
<sequence length="972" mass="107765">MDLRTQRLVRPEPDSVMLAPHHSLFLGAFSAQDSQKHLPQHIHYEYDMEQSRQEKEQDKRQELQQLMYKDKSEQSAVASPLVKQKLRSQILKRTEQAALETTASNPTRNTPRSYRELAPDPDMPPKPHMVTPVVHHPPCDQRKDTPLRRTVCCPHLLQDVHHCSCTQESEASDPLLKVRSKLKKHINSRQNPLQRKTSTPPTIKPRMPDTLDSSPSSSTCSTPVSGCSSPNDSLLSDSPLTTGLTHVAQRLLLQDGTLAHFMVPCSTALPSISTGLPGHGDWETGSYQRVARVLPQVYLPMERHSAAHHHLQPMFILEPSGLLHTQLVTVRGLNPGLIQYPSSRLEGLATLGPHRPLGRTRSEPPLHSHQQHQLLQQNHNLLLERLKQNTHLDQPRLTQISSEDMDPAEIRLGEEDGYQRSRQSRTSSSESMWDTEYTSSRDSHGEHIRKYTPLVNQSFHWEQSRHLQVLTERHRPVTYLDPLGVPVVLGPSHRPLGRAKSSPTSTSLPPPPQPTDTPLSLASTGPETPTKLQFTTGLVYDSQMLKHQCTCGDNSRHPEHAGRIQSIWSRLQESGLRNQCECICSRKASLEELQSVHSEKHVLLYGTNLLHRLKLDNRKLAGILSQRMRVMLRCGGVGVDNDTIWNEMHTSTASRLAAGSVTELALRVTQGELKNGFAVVRPPGHHAAHSTPLGFCFFNSVAIAAKQLQHKLGVSKILIVDWDVHHGNGTQSVFYNDPSVLYISLHRYDNGKFFPGSGDPAEVGVGAGEGFNVNVAWTGGLDPPMGDAEYLAAFRTVVMPIAYEFCPDVVLVSSGFDAVEGHLAPLGGYKVSAKCFGFLTRQLMGLAGGRVVMALEGGHELTAICDASEACVRALLGIQEPLSEAVLERRPCPNAVLSLQRVIQAQGEYWRSLRVVAHTVDQSYMQAQGHSLRRGSEDHNDTVSALASLSMASLTTNRTQPDELMEGDRDSM</sequence>
<dbReference type="GO" id="GO:0000118">
    <property type="term" value="C:histone deacetylase complex"/>
    <property type="evidence" value="ECO:0007669"/>
    <property type="project" value="TreeGrafter"/>
</dbReference>
<dbReference type="PIRSF" id="PIRSF037911">
    <property type="entry name" value="HDAC_II_euk"/>
    <property type="match status" value="1"/>
</dbReference>
<comment type="catalytic activity">
    <reaction evidence="12">
        <text>N(6)-acetyl-L-lysyl-[histone] + H2O = L-lysyl-[histone] + acetate</text>
        <dbReference type="Rhea" id="RHEA:58196"/>
        <dbReference type="Rhea" id="RHEA-COMP:9845"/>
        <dbReference type="Rhea" id="RHEA-COMP:11338"/>
        <dbReference type="ChEBI" id="CHEBI:15377"/>
        <dbReference type="ChEBI" id="CHEBI:29969"/>
        <dbReference type="ChEBI" id="CHEBI:30089"/>
        <dbReference type="ChEBI" id="CHEBI:61930"/>
        <dbReference type="EC" id="3.5.1.98"/>
    </reaction>
</comment>
<evidence type="ECO:0000256" key="13">
    <source>
        <dbReference type="SAM" id="MobiDB-lite"/>
    </source>
</evidence>
<name>A0AAZ3RWC5_ONCTS</name>
<keyword evidence="6 12" id="KW-0378">Hydrolase</keyword>
<evidence type="ECO:0000256" key="2">
    <source>
        <dbReference type="ARBA" id="ARBA00007738"/>
    </source>
</evidence>
<evidence type="ECO:0000256" key="9">
    <source>
        <dbReference type="ARBA" id="ARBA00023015"/>
    </source>
</evidence>
<protein>
    <recommendedName>
        <fullName evidence="3 12">Histone deacetylase</fullName>
        <ecNumber evidence="3 12">3.5.1.98</ecNumber>
    </recommendedName>
</protein>
<keyword evidence="11" id="KW-0539">Nucleus</keyword>
<evidence type="ECO:0000256" key="8">
    <source>
        <dbReference type="ARBA" id="ARBA00022853"/>
    </source>
</evidence>
<evidence type="ECO:0000256" key="12">
    <source>
        <dbReference type="PIRNR" id="PIRNR037911"/>
    </source>
</evidence>
<dbReference type="RefSeq" id="XP_042180707.1">
    <property type="nucleotide sequence ID" value="XM_042324773.1"/>
</dbReference>
<dbReference type="CDD" id="cd11681">
    <property type="entry name" value="HDAC_classIIa"/>
    <property type="match status" value="1"/>
</dbReference>
<keyword evidence="9 12" id="KW-0805">Transcription regulation</keyword>
<evidence type="ECO:0000256" key="11">
    <source>
        <dbReference type="ARBA" id="ARBA00023242"/>
    </source>
</evidence>
<feature type="region of interest" description="Disordered" evidence="13">
    <location>
        <begin position="184"/>
        <end position="233"/>
    </location>
</feature>
<dbReference type="GO" id="GO:0046872">
    <property type="term" value="F:metal ion binding"/>
    <property type="evidence" value="ECO:0007669"/>
    <property type="project" value="UniProtKB-KW"/>
</dbReference>
<evidence type="ECO:0000313" key="15">
    <source>
        <dbReference type="Ensembl" id="ENSOTSP00005144510.1"/>
    </source>
</evidence>
<evidence type="ECO:0000256" key="6">
    <source>
        <dbReference type="ARBA" id="ARBA00022801"/>
    </source>
</evidence>
<comment type="similarity">
    <text evidence="2 12">Belongs to the histone deacetylase family. HD type 2 subfamily.</text>
</comment>
<dbReference type="KEGG" id="otw:112246223"/>
<evidence type="ECO:0000259" key="14">
    <source>
        <dbReference type="Pfam" id="PF00850"/>
    </source>
</evidence>
<dbReference type="PANTHER" id="PTHR10625">
    <property type="entry name" value="HISTONE DEACETYLASE HDAC1-RELATED"/>
    <property type="match status" value="1"/>
</dbReference>
<evidence type="ECO:0000256" key="1">
    <source>
        <dbReference type="ARBA" id="ARBA00004123"/>
    </source>
</evidence>
<keyword evidence="5" id="KW-0479">Metal-binding</keyword>
<keyword evidence="16" id="KW-1185">Reference proteome</keyword>
<feature type="domain" description="Histone deacetylase" evidence="14">
    <location>
        <begin position="557"/>
        <end position="875"/>
    </location>
</feature>
<reference evidence="15" key="3">
    <citation type="submission" date="2025-09" db="UniProtKB">
        <authorList>
            <consortium name="Ensembl"/>
        </authorList>
    </citation>
    <scope>IDENTIFICATION</scope>
</reference>
<evidence type="ECO:0000256" key="5">
    <source>
        <dbReference type="ARBA" id="ARBA00022723"/>
    </source>
</evidence>
<organism evidence="15 16">
    <name type="scientific">Oncorhynchus tshawytscha</name>
    <name type="common">Chinook salmon</name>
    <name type="synonym">Salmo tshawytscha</name>
    <dbReference type="NCBI Taxonomy" id="74940"/>
    <lineage>
        <taxon>Eukaryota</taxon>
        <taxon>Metazoa</taxon>
        <taxon>Chordata</taxon>
        <taxon>Craniata</taxon>
        <taxon>Vertebrata</taxon>
        <taxon>Euteleostomi</taxon>
        <taxon>Actinopterygii</taxon>
        <taxon>Neopterygii</taxon>
        <taxon>Teleostei</taxon>
        <taxon>Protacanthopterygii</taxon>
        <taxon>Salmoniformes</taxon>
        <taxon>Salmonidae</taxon>
        <taxon>Salmoninae</taxon>
        <taxon>Oncorhynchus</taxon>
    </lineage>
</organism>
<dbReference type="Pfam" id="PF00850">
    <property type="entry name" value="Hist_deacetyl"/>
    <property type="match status" value="1"/>
</dbReference>
<evidence type="ECO:0000256" key="7">
    <source>
        <dbReference type="ARBA" id="ARBA00022833"/>
    </source>
</evidence>
<feature type="compositionally biased region" description="Polar residues" evidence="13">
    <location>
        <begin position="99"/>
        <end position="112"/>
    </location>
</feature>
<keyword evidence="4 12" id="KW-0678">Repressor</keyword>
<reference evidence="15" key="2">
    <citation type="submission" date="2025-08" db="UniProtKB">
        <authorList>
            <consortium name="Ensembl"/>
        </authorList>
    </citation>
    <scope>IDENTIFICATION</scope>
</reference>
<reference evidence="16" key="1">
    <citation type="journal article" date="2018" name="PLoS ONE">
        <title>Chinook salmon (Oncorhynchus tshawytscha) genome and transcriptome.</title>
        <authorList>
            <person name="Christensen K.A."/>
            <person name="Leong J.S."/>
            <person name="Sakhrani D."/>
            <person name="Biagi C.A."/>
            <person name="Minkley D.R."/>
            <person name="Withler R.E."/>
            <person name="Rondeau E.B."/>
            <person name="Koop B.F."/>
            <person name="Devlin R.H."/>
        </authorList>
    </citation>
    <scope>NUCLEOTIDE SEQUENCE [LARGE SCALE GENOMIC DNA]</scope>
</reference>
<feature type="region of interest" description="Disordered" evidence="13">
    <location>
        <begin position="390"/>
        <end position="445"/>
    </location>
</feature>
<dbReference type="GeneTree" id="ENSGT00940000159065"/>
<comment type="subcellular location">
    <subcellularLocation>
        <location evidence="1 12">Nucleus</location>
    </subcellularLocation>
</comment>
<feature type="compositionally biased region" description="Low complexity" evidence="13">
    <location>
        <begin position="420"/>
        <end position="431"/>
    </location>
</feature>
<dbReference type="PANTHER" id="PTHR10625:SF42">
    <property type="entry name" value="HISTONE DEACETYLASE 7"/>
    <property type="match status" value="1"/>
</dbReference>
<dbReference type="InterPro" id="IPR023801">
    <property type="entry name" value="His_deacetylse_dom"/>
</dbReference>
<dbReference type="FunFam" id="3.40.800.20:FF:000002">
    <property type="entry name" value="Histone deacetylase"/>
    <property type="match status" value="1"/>
</dbReference>
<dbReference type="EC" id="3.5.1.98" evidence="3 12"/>
<accession>A0AAZ3RWC5</accession>
<dbReference type="GO" id="GO:0141221">
    <property type="term" value="F:histone deacetylase activity, hydrolytic mechanism"/>
    <property type="evidence" value="ECO:0007669"/>
    <property type="project" value="UniProtKB-EC"/>
</dbReference>
<dbReference type="AlphaFoldDB" id="A0AAZ3RWC5"/>
<feature type="compositionally biased region" description="Basic and acidic residues" evidence="13">
    <location>
        <begin position="408"/>
        <end position="419"/>
    </location>
</feature>
<dbReference type="InterPro" id="IPR046949">
    <property type="entry name" value="HDAC4/5/7/9"/>
</dbReference>
<proteinExistence type="inferred from homology"/>
<evidence type="ECO:0000256" key="10">
    <source>
        <dbReference type="ARBA" id="ARBA00023163"/>
    </source>
</evidence>
<evidence type="ECO:0000256" key="4">
    <source>
        <dbReference type="ARBA" id="ARBA00022491"/>
    </source>
</evidence>
<feature type="region of interest" description="Disordered" evidence="13">
    <location>
        <begin position="491"/>
        <end position="528"/>
    </location>
</feature>
<dbReference type="GO" id="GO:0040029">
    <property type="term" value="P:epigenetic regulation of gene expression"/>
    <property type="evidence" value="ECO:0007669"/>
    <property type="project" value="TreeGrafter"/>
</dbReference>
<comment type="function">
    <text evidence="12">Responsible for the deacetylation of lysine residues on the N-terminal part of the core histones (H2A, H2B, H3 and H4). Histone deacetylation gives a tag for epigenetic repression and plays an important role in transcriptional regulation, cell cycle progression and developmental events.</text>
</comment>
<dbReference type="GeneID" id="112246223"/>
<keyword evidence="10 12" id="KW-0804">Transcription</keyword>
<gene>
    <name evidence="15" type="primary">LOC112246223</name>
</gene>
<feature type="compositionally biased region" description="Polar residues" evidence="13">
    <location>
        <begin position="390"/>
        <end position="402"/>
    </location>
</feature>
<feature type="compositionally biased region" description="Low complexity" evidence="13">
    <location>
        <begin position="213"/>
        <end position="233"/>
    </location>
</feature>
<feature type="compositionally biased region" description="Polar residues" evidence="13">
    <location>
        <begin position="188"/>
        <end position="201"/>
    </location>
</feature>
<feature type="region of interest" description="Disordered" evidence="13">
    <location>
        <begin position="95"/>
        <end position="145"/>
    </location>
</feature>
<evidence type="ECO:0000256" key="3">
    <source>
        <dbReference type="ARBA" id="ARBA00012111"/>
    </source>
</evidence>
<evidence type="ECO:0000313" key="16">
    <source>
        <dbReference type="Proteomes" id="UP000694402"/>
    </source>
</evidence>